<evidence type="ECO:0000313" key="6">
    <source>
        <dbReference type="Proteomes" id="UP001142393"/>
    </source>
</evidence>
<dbReference type="SUPFAM" id="SSF51556">
    <property type="entry name" value="Metallo-dependent hydrolases"/>
    <property type="match status" value="1"/>
</dbReference>
<dbReference type="EMBL" id="JANVFU010000018">
    <property type="protein sequence ID" value="KAJ3739427.1"/>
    <property type="molecule type" value="Genomic_DNA"/>
</dbReference>
<dbReference type="Gene3D" id="3.20.20.140">
    <property type="entry name" value="Metal-dependent hydrolases"/>
    <property type="match status" value="1"/>
</dbReference>
<dbReference type="GO" id="GO:0005737">
    <property type="term" value="C:cytoplasm"/>
    <property type="evidence" value="ECO:0007669"/>
    <property type="project" value="TreeGrafter"/>
</dbReference>
<keyword evidence="1 3" id="KW-0210">Decarboxylase</keyword>
<evidence type="ECO:0000256" key="1">
    <source>
        <dbReference type="ARBA" id="ARBA00022793"/>
    </source>
</evidence>
<dbReference type="GO" id="GO:0019748">
    <property type="term" value="P:secondary metabolic process"/>
    <property type="evidence" value="ECO:0007669"/>
    <property type="project" value="TreeGrafter"/>
</dbReference>
<dbReference type="PANTHER" id="PTHR21240:SF28">
    <property type="entry name" value="ISO-OROTATE DECARBOXYLASE (EUROFUNG)"/>
    <property type="match status" value="1"/>
</dbReference>
<dbReference type="PANTHER" id="PTHR21240">
    <property type="entry name" value="2-AMINO-3-CARBOXYLMUCONATE-6-SEMIALDEHYDE DECARBOXYLASE"/>
    <property type="match status" value="1"/>
</dbReference>
<proteinExistence type="inferred from homology"/>
<comment type="caution">
    <text evidence="5">The sequence shown here is derived from an EMBL/GenBank/DDBJ whole genome shotgun (WGS) entry which is preliminary data.</text>
</comment>
<evidence type="ECO:0000259" key="4">
    <source>
        <dbReference type="Pfam" id="PF04909"/>
    </source>
</evidence>
<dbReference type="InterPro" id="IPR032466">
    <property type="entry name" value="Metal_Hydrolase"/>
</dbReference>
<name>A0A9W8NRP5_9AGAR</name>
<dbReference type="InterPro" id="IPR032465">
    <property type="entry name" value="ACMSD"/>
</dbReference>
<evidence type="ECO:0000256" key="3">
    <source>
        <dbReference type="RuleBase" id="RU366045"/>
    </source>
</evidence>
<gene>
    <name evidence="5" type="ORF">DFH05DRAFT_509041</name>
</gene>
<keyword evidence="6" id="KW-1185">Reference proteome</keyword>
<protein>
    <recommendedName>
        <fullName evidence="4">Amidohydrolase-related domain-containing protein</fullName>
    </recommendedName>
</protein>
<keyword evidence="2 3" id="KW-0456">Lyase</keyword>
<dbReference type="GO" id="GO:0016831">
    <property type="term" value="F:carboxy-lyase activity"/>
    <property type="evidence" value="ECO:0007669"/>
    <property type="project" value="UniProtKB-KW"/>
</dbReference>
<reference evidence="5 6" key="1">
    <citation type="journal article" date="2023" name="Proc. Natl. Acad. Sci. U.S.A.">
        <title>A global phylogenomic analysis of the shiitake genus Lentinula.</title>
        <authorList>
            <person name="Sierra-Patev S."/>
            <person name="Min B."/>
            <person name="Naranjo-Ortiz M."/>
            <person name="Looney B."/>
            <person name="Konkel Z."/>
            <person name="Slot J.C."/>
            <person name="Sakamoto Y."/>
            <person name="Steenwyk J.L."/>
            <person name="Rokas A."/>
            <person name="Carro J."/>
            <person name="Camarero S."/>
            <person name="Ferreira P."/>
            <person name="Molpeceres G."/>
            <person name="Ruiz-Duenas F.J."/>
            <person name="Serrano A."/>
            <person name="Henrissat B."/>
            <person name="Drula E."/>
            <person name="Hughes K.W."/>
            <person name="Mata J.L."/>
            <person name="Ishikawa N.K."/>
            <person name="Vargas-Isla R."/>
            <person name="Ushijima S."/>
            <person name="Smith C.A."/>
            <person name="Donoghue J."/>
            <person name="Ahrendt S."/>
            <person name="Andreopoulos W."/>
            <person name="He G."/>
            <person name="LaButti K."/>
            <person name="Lipzen A."/>
            <person name="Ng V."/>
            <person name="Riley R."/>
            <person name="Sandor L."/>
            <person name="Barry K."/>
            <person name="Martinez A.T."/>
            <person name="Xiao Y."/>
            <person name="Gibbons J.G."/>
            <person name="Terashima K."/>
            <person name="Grigoriev I.V."/>
            <person name="Hibbett D."/>
        </authorList>
    </citation>
    <scope>NUCLEOTIDE SEQUENCE [LARGE SCALE GENOMIC DNA]</scope>
    <source>
        <strain evidence="5 6">TFB7810</strain>
    </source>
</reference>
<dbReference type="AlphaFoldDB" id="A0A9W8NRP5"/>
<dbReference type="InterPro" id="IPR006680">
    <property type="entry name" value="Amidohydro-rel"/>
</dbReference>
<feature type="domain" description="Amidohydrolase-related" evidence="4">
    <location>
        <begin position="6"/>
        <end position="318"/>
    </location>
</feature>
<dbReference type="Pfam" id="PF04909">
    <property type="entry name" value="Amidohydro_2"/>
    <property type="match status" value="1"/>
</dbReference>
<dbReference type="Proteomes" id="UP001142393">
    <property type="component" value="Unassembled WGS sequence"/>
</dbReference>
<accession>A0A9W8NRP5</accession>
<dbReference type="GO" id="GO:0016787">
    <property type="term" value="F:hydrolase activity"/>
    <property type="evidence" value="ECO:0007669"/>
    <property type="project" value="InterPro"/>
</dbReference>
<sequence>MPRGRIDVHHHFFPAELAKDKLIDFADIGFVSPKENLPWTPEVSLKFMDQTGIDTSILSFPALGSGSVNEENRGLARGRNMQMAKFRDDHPTRFGFFATMPFLQDVEGALAEIAYALDILKADGIAISSSYGEGSEAKYVGHKIYEPIWAELNSRKAVVFLHGNQTPSSTPYPDPTLGIPIVEVPNETYKAASHLVVTGTKRKYPDAKIILSHMGGSTAFLSVRVARLSHYMGCPLSPEEILADFKSFYYDTALSAHETTLTAIQTLITPDRLLFGTDFPAVDKDITNWYTKHLEDFYSDNKEMSEDVAYRNAFRLFPRLQT</sequence>
<comment type="similarity">
    <text evidence="3">Belongs to the metallo-dependent hydrolases superfamily.</text>
</comment>
<organism evidence="5 6">
    <name type="scientific">Lentinula detonsa</name>
    <dbReference type="NCBI Taxonomy" id="2804962"/>
    <lineage>
        <taxon>Eukaryota</taxon>
        <taxon>Fungi</taxon>
        <taxon>Dikarya</taxon>
        <taxon>Basidiomycota</taxon>
        <taxon>Agaricomycotina</taxon>
        <taxon>Agaricomycetes</taxon>
        <taxon>Agaricomycetidae</taxon>
        <taxon>Agaricales</taxon>
        <taxon>Marasmiineae</taxon>
        <taxon>Omphalotaceae</taxon>
        <taxon>Lentinula</taxon>
    </lineage>
</organism>
<evidence type="ECO:0000313" key="5">
    <source>
        <dbReference type="EMBL" id="KAJ3739427.1"/>
    </source>
</evidence>
<evidence type="ECO:0000256" key="2">
    <source>
        <dbReference type="ARBA" id="ARBA00023239"/>
    </source>
</evidence>